<dbReference type="AlphaFoldDB" id="A0AAV3QH43"/>
<dbReference type="EMBL" id="BAABME010004565">
    <property type="protein sequence ID" value="GAA0162825.1"/>
    <property type="molecule type" value="Genomic_DNA"/>
</dbReference>
<evidence type="ECO:0000313" key="3">
    <source>
        <dbReference type="Proteomes" id="UP001454036"/>
    </source>
</evidence>
<dbReference type="PANTHER" id="PTHR12922:SF7">
    <property type="entry name" value="UBIQUINONE BIOSYNTHESIS PROTEIN COQ4 HOMOLOG, MITOCHONDRIAL"/>
    <property type="match status" value="1"/>
</dbReference>
<dbReference type="GO" id="GO:0006744">
    <property type="term" value="P:ubiquinone biosynthetic process"/>
    <property type="evidence" value="ECO:0007669"/>
    <property type="project" value="UniProtKB-KW"/>
</dbReference>
<name>A0AAV3QH43_LITER</name>
<dbReference type="InterPro" id="IPR007715">
    <property type="entry name" value="Coq4"/>
</dbReference>
<keyword evidence="1" id="KW-0831">Ubiquinone biosynthesis</keyword>
<keyword evidence="3" id="KW-1185">Reference proteome</keyword>
<dbReference type="Proteomes" id="UP001454036">
    <property type="component" value="Unassembled WGS sequence"/>
</dbReference>
<gene>
    <name evidence="2" type="ORF">LIER_18837</name>
</gene>
<organism evidence="2 3">
    <name type="scientific">Lithospermum erythrorhizon</name>
    <name type="common">Purple gromwell</name>
    <name type="synonym">Lithospermum officinale var. erythrorhizon</name>
    <dbReference type="NCBI Taxonomy" id="34254"/>
    <lineage>
        <taxon>Eukaryota</taxon>
        <taxon>Viridiplantae</taxon>
        <taxon>Streptophyta</taxon>
        <taxon>Embryophyta</taxon>
        <taxon>Tracheophyta</taxon>
        <taxon>Spermatophyta</taxon>
        <taxon>Magnoliopsida</taxon>
        <taxon>eudicotyledons</taxon>
        <taxon>Gunneridae</taxon>
        <taxon>Pentapetalae</taxon>
        <taxon>asterids</taxon>
        <taxon>lamiids</taxon>
        <taxon>Boraginales</taxon>
        <taxon>Boraginaceae</taxon>
        <taxon>Boraginoideae</taxon>
        <taxon>Lithospermeae</taxon>
        <taxon>Lithospermum</taxon>
    </lineage>
</organism>
<accession>A0AAV3QH43</accession>
<dbReference type="Pfam" id="PF05019">
    <property type="entry name" value="Coq4"/>
    <property type="match status" value="1"/>
</dbReference>
<protein>
    <submittedName>
        <fullName evidence="2">Uncharacterized protein</fullName>
    </submittedName>
</protein>
<evidence type="ECO:0000313" key="2">
    <source>
        <dbReference type="EMBL" id="GAA0162825.1"/>
    </source>
</evidence>
<reference evidence="2 3" key="1">
    <citation type="submission" date="2024-01" db="EMBL/GenBank/DDBJ databases">
        <title>The complete chloroplast genome sequence of Lithospermum erythrorhizon: insights into the phylogenetic relationship among Boraginaceae species and the maternal lineages of purple gromwells.</title>
        <authorList>
            <person name="Okada T."/>
            <person name="Watanabe K."/>
        </authorList>
    </citation>
    <scope>NUCLEOTIDE SEQUENCE [LARGE SCALE GENOMIC DNA]</scope>
</reference>
<sequence>MMEPWRIEEILSDWMEVTKIVVRQAFQDTLQTMKNSPEGSEVLRDRPRVISSRVQHLYDLPSSTFGGAYAKFKEFLTR</sequence>
<dbReference type="PANTHER" id="PTHR12922">
    <property type="entry name" value="UBIQUINONE BIOSYNTHESIS PROTEIN"/>
    <property type="match status" value="1"/>
</dbReference>
<comment type="caution">
    <text evidence="2">The sequence shown here is derived from an EMBL/GenBank/DDBJ whole genome shotgun (WGS) entry which is preliminary data.</text>
</comment>
<evidence type="ECO:0000256" key="1">
    <source>
        <dbReference type="ARBA" id="ARBA00022688"/>
    </source>
</evidence>
<proteinExistence type="predicted"/>